<dbReference type="SUPFAM" id="SSF89232">
    <property type="entry name" value="Hypothetical protein TM1070"/>
    <property type="match status" value="1"/>
</dbReference>
<dbReference type="Gene3D" id="2.60.290.11">
    <property type="entry name" value="TM1070-like"/>
    <property type="match status" value="1"/>
</dbReference>
<dbReference type="InterPro" id="IPR009794">
    <property type="entry name" value="ASRT"/>
</dbReference>
<proteinExistence type="predicted"/>
<accession>A0A7C3WMK8</accession>
<dbReference type="PIRSF" id="PIRSF008711">
    <property type="entry name" value="UCP008711"/>
    <property type="match status" value="1"/>
</dbReference>
<comment type="caution">
    <text evidence="1">The sequence shown here is derived from an EMBL/GenBank/DDBJ whole genome shotgun (WGS) entry which is preliminary data.</text>
</comment>
<evidence type="ECO:0008006" key="2">
    <source>
        <dbReference type="Google" id="ProtNLM"/>
    </source>
</evidence>
<dbReference type="Pfam" id="PF07100">
    <property type="entry name" value="ASRT"/>
    <property type="match status" value="1"/>
</dbReference>
<name>A0A7C3WMK8_9BACT</name>
<dbReference type="EMBL" id="DTGA01000152">
    <property type="protein sequence ID" value="HGB31426.1"/>
    <property type="molecule type" value="Genomic_DNA"/>
</dbReference>
<evidence type="ECO:0000313" key="1">
    <source>
        <dbReference type="EMBL" id="HGB31426.1"/>
    </source>
</evidence>
<sequence length="124" mass="14340">MERELGAKIWLIPDAYLPDVGDVNLPSHESTCILNVNDKPATVKFTFYFEDRDPIESKEIVVPAKRTWHVRLDRSEEILGVRLERNVPFAIKVESNVKIVVQHSRLDTRQPNLAYMTAIPWNID</sequence>
<dbReference type="InterPro" id="IPR036698">
    <property type="entry name" value="TM1070-like_sf"/>
</dbReference>
<protein>
    <recommendedName>
        <fullName evidence="2">Sensory rhodopsin transducer</fullName>
    </recommendedName>
</protein>
<organism evidence="1">
    <name type="scientific">Dictyoglomus turgidum</name>
    <dbReference type="NCBI Taxonomy" id="513050"/>
    <lineage>
        <taxon>Bacteria</taxon>
        <taxon>Pseudomonadati</taxon>
        <taxon>Dictyoglomota</taxon>
        <taxon>Dictyoglomia</taxon>
        <taxon>Dictyoglomales</taxon>
        <taxon>Dictyoglomaceae</taxon>
        <taxon>Dictyoglomus</taxon>
    </lineage>
</organism>
<gene>
    <name evidence="1" type="ORF">ENV35_06080</name>
</gene>
<reference evidence="1" key="1">
    <citation type="journal article" date="2020" name="mSystems">
        <title>Genome- and Community-Level Interaction Insights into Carbon Utilization and Element Cycling Functions of Hydrothermarchaeota in Hydrothermal Sediment.</title>
        <authorList>
            <person name="Zhou Z."/>
            <person name="Liu Y."/>
            <person name="Xu W."/>
            <person name="Pan J."/>
            <person name="Luo Z.H."/>
            <person name="Li M."/>
        </authorList>
    </citation>
    <scope>NUCLEOTIDE SEQUENCE [LARGE SCALE GENOMIC DNA]</scope>
    <source>
        <strain evidence="1">SpSt-751</strain>
    </source>
</reference>
<dbReference type="AlphaFoldDB" id="A0A7C3WMK8"/>